<comment type="subcellular location">
    <subcellularLocation>
        <location evidence="1">Secreted</location>
    </subcellularLocation>
</comment>
<evidence type="ECO:0000256" key="1">
    <source>
        <dbReference type="ARBA" id="ARBA00004613"/>
    </source>
</evidence>
<evidence type="ECO:0008006" key="9">
    <source>
        <dbReference type="Google" id="ProtNLM"/>
    </source>
</evidence>
<name>A0A6A6PTE4_9PEZI</name>
<proteinExistence type="inferred from homology"/>
<evidence type="ECO:0000313" key="8">
    <source>
        <dbReference type="Proteomes" id="UP000799767"/>
    </source>
</evidence>
<dbReference type="Pfam" id="PF03227">
    <property type="entry name" value="GILT"/>
    <property type="match status" value="1"/>
</dbReference>
<sequence length="218" mass="24104">MLFFALFCLGVIIDDYNSDDGASWPEPARRAKVPLEAHIMSKCPDAKDCLHDLILPAMQNVSDMVDFTLSYVGESTPYDGVKCMHGQTECLGNMIELCAAHLYPDPKIYLGFTMCLTRDYAEIPKRELVQDCALEHSISMEALNDCLNAEDGGKAVEMLRESFNRTADAGVTKSCTVRLNGEIRCVRDGGKWKECEGGHSPEELVSEIQELAATGLWS</sequence>
<gene>
    <name evidence="7" type="ORF">BDY17DRAFT_250669</name>
</gene>
<dbReference type="Proteomes" id="UP000799767">
    <property type="component" value="Unassembled WGS sequence"/>
</dbReference>
<dbReference type="EMBL" id="MU001635">
    <property type="protein sequence ID" value="KAF2483155.1"/>
    <property type="molecule type" value="Genomic_DNA"/>
</dbReference>
<feature type="signal peptide" evidence="6">
    <location>
        <begin position="1"/>
        <end position="18"/>
    </location>
</feature>
<reference evidence="7" key="1">
    <citation type="journal article" date="2020" name="Stud. Mycol.">
        <title>101 Dothideomycetes genomes: a test case for predicting lifestyles and emergence of pathogens.</title>
        <authorList>
            <person name="Haridas S."/>
            <person name="Albert R."/>
            <person name="Binder M."/>
            <person name="Bloem J."/>
            <person name="Labutti K."/>
            <person name="Salamov A."/>
            <person name="Andreopoulos B."/>
            <person name="Baker S."/>
            <person name="Barry K."/>
            <person name="Bills G."/>
            <person name="Bluhm B."/>
            <person name="Cannon C."/>
            <person name="Castanera R."/>
            <person name="Culley D."/>
            <person name="Daum C."/>
            <person name="Ezra D."/>
            <person name="Gonzalez J."/>
            <person name="Henrissat B."/>
            <person name="Kuo A."/>
            <person name="Liang C."/>
            <person name="Lipzen A."/>
            <person name="Lutzoni F."/>
            <person name="Magnuson J."/>
            <person name="Mondo S."/>
            <person name="Nolan M."/>
            <person name="Ohm R."/>
            <person name="Pangilinan J."/>
            <person name="Park H.-J."/>
            <person name="Ramirez L."/>
            <person name="Alfaro M."/>
            <person name="Sun H."/>
            <person name="Tritt A."/>
            <person name="Yoshinaga Y."/>
            <person name="Zwiers L.-H."/>
            <person name="Turgeon B."/>
            <person name="Goodwin S."/>
            <person name="Spatafora J."/>
            <person name="Crous P."/>
            <person name="Grigoriev I."/>
        </authorList>
    </citation>
    <scope>NUCLEOTIDE SEQUENCE</scope>
    <source>
        <strain evidence="7">CBS 113389</strain>
    </source>
</reference>
<dbReference type="GO" id="GO:0005576">
    <property type="term" value="C:extracellular region"/>
    <property type="evidence" value="ECO:0007669"/>
    <property type="project" value="UniProtKB-SubCell"/>
</dbReference>
<dbReference type="RefSeq" id="XP_033589725.1">
    <property type="nucleotide sequence ID" value="XM_033731093.1"/>
</dbReference>
<accession>A0A6A6PTE4</accession>
<evidence type="ECO:0000256" key="6">
    <source>
        <dbReference type="SAM" id="SignalP"/>
    </source>
</evidence>
<dbReference type="GeneID" id="54472095"/>
<evidence type="ECO:0000256" key="3">
    <source>
        <dbReference type="ARBA" id="ARBA00022525"/>
    </source>
</evidence>
<keyword evidence="8" id="KW-1185">Reference proteome</keyword>
<evidence type="ECO:0000256" key="5">
    <source>
        <dbReference type="ARBA" id="ARBA00023180"/>
    </source>
</evidence>
<dbReference type="PANTHER" id="PTHR13234:SF8">
    <property type="entry name" value="GAMMA-INTERFERON-INDUCIBLE LYSOSOMAL THIOL REDUCTASE"/>
    <property type="match status" value="1"/>
</dbReference>
<dbReference type="PANTHER" id="PTHR13234">
    <property type="entry name" value="GAMMA-INTERFERON INDUCIBLE LYSOSOMAL THIOL REDUCTASE GILT"/>
    <property type="match status" value="1"/>
</dbReference>
<dbReference type="GO" id="GO:0016671">
    <property type="term" value="F:oxidoreductase activity, acting on a sulfur group of donors, disulfide as acceptor"/>
    <property type="evidence" value="ECO:0007669"/>
    <property type="project" value="InterPro"/>
</dbReference>
<feature type="chain" id="PRO_5025688093" description="Gamma interferon inducible lysosomal thiol reductase-domain-containing protein" evidence="6">
    <location>
        <begin position="19"/>
        <end position="218"/>
    </location>
</feature>
<comment type="similarity">
    <text evidence="2">Belongs to the GILT family.</text>
</comment>
<organism evidence="7 8">
    <name type="scientific">Neohortaea acidophila</name>
    <dbReference type="NCBI Taxonomy" id="245834"/>
    <lineage>
        <taxon>Eukaryota</taxon>
        <taxon>Fungi</taxon>
        <taxon>Dikarya</taxon>
        <taxon>Ascomycota</taxon>
        <taxon>Pezizomycotina</taxon>
        <taxon>Dothideomycetes</taxon>
        <taxon>Dothideomycetidae</taxon>
        <taxon>Mycosphaerellales</taxon>
        <taxon>Teratosphaeriaceae</taxon>
        <taxon>Neohortaea</taxon>
    </lineage>
</organism>
<keyword evidence="5" id="KW-0325">Glycoprotein</keyword>
<keyword evidence="4 6" id="KW-0732">Signal</keyword>
<protein>
    <recommendedName>
        <fullName evidence="9">Gamma interferon inducible lysosomal thiol reductase-domain-containing protein</fullName>
    </recommendedName>
</protein>
<dbReference type="AlphaFoldDB" id="A0A6A6PTE4"/>
<evidence type="ECO:0000256" key="4">
    <source>
        <dbReference type="ARBA" id="ARBA00022729"/>
    </source>
</evidence>
<evidence type="ECO:0000256" key="2">
    <source>
        <dbReference type="ARBA" id="ARBA00005679"/>
    </source>
</evidence>
<dbReference type="OrthoDB" id="958254at2759"/>
<keyword evidence="3" id="KW-0964">Secreted</keyword>
<evidence type="ECO:0000313" key="7">
    <source>
        <dbReference type="EMBL" id="KAF2483155.1"/>
    </source>
</evidence>
<dbReference type="Gene3D" id="3.40.30.10">
    <property type="entry name" value="Glutaredoxin"/>
    <property type="match status" value="1"/>
</dbReference>
<dbReference type="InterPro" id="IPR004911">
    <property type="entry name" value="Interferon-induced_GILT"/>
</dbReference>